<proteinExistence type="predicted"/>
<comment type="caution">
    <text evidence="5">The sequence shown here is derived from an EMBL/GenBank/DDBJ whole genome shotgun (WGS) entry which is preliminary data.</text>
</comment>
<keyword evidence="3" id="KW-0472">Membrane</keyword>
<organism evidence="5 6">
    <name type="scientific">Enterococcus cecorum</name>
    <dbReference type="NCBI Taxonomy" id="44008"/>
    <lineage>
        <taxon>Bacteria</taxon>
        <taxon>Bacillati</taxon>
        <taxon>Bacillota</taxon>
        <taxon>Bacilli</taxon>
        <taxon>Lactobacillales</taxon>
        <taxon>Enterococcaceae</taxon>
        <taxon>Enterococcus</taxon>
    </lineage>
</organism>
<feature type="compositionally biased region" description="Polar residues" evidence="2">
    <location>
        <begin position="644"/>
        <end position="654"/>
    </location>
</feature>
<feature type="domain" description="MucBP" evidence="4">
    <location>
        <begin position="77"/>
        <end position="143"/>
    </location>
</feature>
<evidence type="ECO:0000313" key="6">
    <source>
        <dbReference type="Proteomes" id="UP000252800"/>
    </source>
</evidence>
<dbReference type="Pfam" id="PF06458">
    <property type="entry name" value="MucBP"/>
    <property type="match status" value="8"/>
</dbReference>
<sequence>MDEQGNELPGGELTNIKTDAPVGESYKTEEKTFAGYTFKGMDKTSSPTEGKVIEGTQHVIYVYSKNPDPEAPKVGSVDVVYLTEDGTILKATEVIADKQPLDTPYQTKALEFAGYTFQRMGAASANPLGKVTEAIQHVVYIYRKNPVITFGNVDVTHKLTDGTILVPTQKVSEQDLAVGTEYATEELKDAQYRFVGMDKNSDAASGIVSEGMKHVIYLYEKVEAPVTPTGSVDVIYVTENGKILEPTTMIQENAQIGTNYQTTQKEFAGYEYVRMGTYSATPTGKVMEGLQHVIYIYREVQAPKFGSITVKYVDKNGQELPGGQESFVAKDEEIGTEYVTEEKTFDGYHFLGMDKNSYPATGIVTEGTKQVIYVYEKDPVIPEVKYGDVDVTYVDEQGNPLPGGETMVIKKHVPVGEIYETAQKYFPGYSVKGMSAKSATANGKVIEGELHVIYVYTKDEVKPDPEPAPIVHYGSVDVTYVDEQGNPLPGGKTMLVKEHVPVGTEYRTAQKEFEGYTFKAMDANSAPDKGKVVEGVTHVIYVYQKVTPAEEEHKGSVDVTYVDESGNPIPGGQTTVVKDNVPIGEKYTTDEKRFDGYVLVGLQKDSAPAKGTVIEGEQHVIYVYKKNKVNAPTPSKVTPPKINNRGNGTVKNTPSKVVSNQNASQLPKAGSQAVNPIVALCCLMMSLGVGFVTRMINKKSRGKY</sequence>
<feature type="domain" description="MucBP" evidence="4">
    <location>
        <begin position="152"/>
        <end position="220"/>
    </location>
</feature>
<dbReference type="Proteomes" id="UP000252800">
    <property type="component" value="Unassembled WGS sequence"/>
</dbReference>
<feature type="domain" description="MucBP" evidence="4">
    <location>
        <begin position="308"/>
        <end position="376"/>
    </location>
</feature>
<feature type="region of interest" description="Disordered" evidence="2">
    <location>
        <begin position="1"/>
        <end position="24"/>
    </location>
</feature>
<evidence type="ECO:0000256" key="3">
    <source>
        <dbReference type="SAM" id="Phobius"/>
    </source>
</evidence>
<feature type="region of interest" description="Disordered" evidence="2">
    <location>
        <begin position="632"/>
        <end position="654"/>
    </location>
</feature>
<dbReference type="AlphaFoldDB" id="A0A366SD77"/>
<dbReference type="Gene3D" id="3.10.20.320">
    <property type="entry name" value="Putative peptidoglycan bound protein (lpxtg motif)"/>
    <property type="match status" value="8"/>
</dbReference>
<feature type="domain" description="MucBP" evidence="4">
    <location>
        <begin position="1"/>
        <end position="63"/>
    </location>
</feature>
<accession>A0A366SD77</accession>
<feature type="domain" description="MucBP" evidence="4">
    <location>
        <begin position="557"/>
        <end position="625"/>
    </location>
</feature>
<feature type="domain" description="MucBP" evidence="4">
    <location>
        <begin position="389"/>
        <end position="457"/>
    </location>
</feature>
<protein>
    <recommendedName>
        <fullName evidence="4">MucBP domain-containing protein</fullName>
    </recommendedName>
</protein>
<evidence type="ECO:0000256" key="1">
    <source>
        <dbReference type="ARBA" id="ARBA00022737"/>
    </source>
</evidence>
<evidence type="ECO:0000256" key="2">
    <source>
        <dbReference type="SAM" id="MobiDB-lite"/>
    </source>
</evidence>
<feature type="domain" description="MucBP" evidence="4">
    <location>
        <begin position="476"/>
        <end position="544"/>
    </location>
</feature>
<evidence type="ECO:0000313" key="5">
    <source>
        <dbReference type="EMBL" id="RBR27370.1"/>
    </source>
</evidence>
<dbReference type="EMBL" id="LEOY01000024">
    <property type="protein sequence ID" value="RBR27370.1"/>
    <property type="molecule type" value="Genomic_DNA"/>
</dbReference>
<gene>
    <name evidence="5" type="ORF">EB18_02286</name>
</gene>
<keyword evidence="3" id="KW-0812">Transmembrane</keyword>
<feature type="transmembrane region" description="Helical" evidence="3">
    <location>
        <begin position="677"/>
        <end position="696"/>
    </location>
</feature>
<keyword evidence="1" id="KW-0677">Repeat</keyword>
<reference evidence="5 6" key="1">
    <citation type="submission" date="2015-06" db="EMBL/GenBank/DDBJ databases">
        <title>The Genome Sequence of Enterococcus cecorum 170AEA1.</title>
        <authorList>
            <consortium name="The Broad Institute Genomics Platform"/>
            <consortium name="The Broad Institute Genome Sequencing Center for Infectious Disease"/>
            <person name="Earl A.M."/>
            <person name="Van Tyne D."/>
            <person name="Lebreton F."/>
            <person name="Saavedra J.T."/>
            <person name="Gilmore M.S."/>
            <person name="Manson McGuire A."/>
            <person name="Clock S."/>
            <person name="Crupain M."/>
            <person name="Rangan U."/>
            <person name="Young S."/>
            <person name="Abouelleil A."/>
            <person name="Cao P."/>
            <person name="Chapman S.B."/>
            <person name="Griggs A."/>
            <person name="Priest M."/>
            <person name="Shea T."/>
            <person name="Wortman J."/>
            <person name="Nusbaum C."/>
            <person name="Birren B."/>
        </authorList>
    </citation>
    <scope>NUCLEOTIDE SEQUENCE [LARGE SCALE GENOMIC DNA]</scope>
    <source>
        <strain evidence="5 6">170AEA1</strain>
    </source>
</reference>
<dbReference type="InterPro" id="IPR009459">
    <property type="entry name" value="MucBP_dom"/>
</dbReference>
<keyword evidence="3" id="KW-1133">Transmembrane helix</keyword>
<name>A0A366SD77_9ENTE</name>
<evidence type="ECO:0000259" key="4">
    <source>
        <dbReference type="Pfam" id="PF06458"/>
    </source>
</evidence>
<feature type="domain" description="MucBP" evidence="4">
    <location>
        <begin position="232"/>
        <end position="298"/>
    </location>
</feature>